<reference evidence="2" key="2">
    <citation type="journal article" date="2021" name="Genome Biol. Evol.">
        <title>Developing a high-quality reference genome for a parasitic bivalve with doubly uniparental inheritance (Bivalvia: Unionida).</title>
        <authorList>
            <person name="Smith C.H."/>
        </authorList>
    </citation>
    <scope>NUCLEOTIDE SEQUENCE</scope>
    <source>
        <strain evidence="2">CHS0354</strain>
        <tissue evidence="2">Mantle</tissue>
    </source>
</reference>
<sequence>MDIFNRLKKRDPKFGSPETIPVALNKRKKVVSSSMDDIIKYVENENDGNDTVTNNDTASSDSESEESEELNRASKRQKLFARKTIKREKKREKELRKRIEKNKISMDDFWSKQSEFKMWLVEEKCKSACNMTSPKLKAHFKNFVRAWNKKKLPDKYYRGSSTFCNSPSVNKKYKILEDEENQPLSILSCDNNVGQNKMDHIKESPFITFGKTPSKVFKSKKEIFGSTSDVALISIAPIESPILYKRSVSSKEDNQYFRPDQKNDCQASNPDGHGARVETSASQIYNRPAKPIPYKVSVYPWAVDPTNSADQNLELCSISTPPGGILTKISNLGIEKKSERVKKSLLEGNKPKSGTVIMDSPPLPPPPPPLRSDLLIINDSDYLPPPPELGLSKNYADPYDSIPKSCKGRLLIQNPDSEYHEPMDTLNKHGTQGFETGTISSQWNSSNLPSKPYELSTFGEKPAGYKTLASQIFDFDKNKYMLGKNIGEEIMAEENVENFLRKKKRGIIAASSNKIYETYLNLKRNQNPFVSKPEKLAQINEKSYKRPLKRRSLSQPDLSSIFIHSEPSDNAKDEELQWGTSKQSLLGIKLETARAEKIELLPIKQAFESSVSCENIITAVTGDFNRPCQGNYMGGPNYIHKSVQKSLELRSCLSSDEDVAMNESDLPVLTEAENSSGLKSLNHASDRQGAKSKWDSSGLSQTLFSNDSKKVYAAGGAGLSTEIEKVISQGTCIKWDSSGSLESLFSNDSKKADADRGSGSSGEIKKVATSQSLTSIPHKLKYCDRFGTESMCTFSQGLYFPGNDLEKEILSSESDDRKCIIIYDKTDSLVPVSSNKQTLPSIIVDHNRQKTTEFSEDDLNTNIHELEEQSSSTPDIVSSGFTTFKPASTPGWRQSAVHGVDFSAYLLKQPLNQNAGQNNDSKLSVDQDHRCQTGLQDEGNIDGQSKSENSQHQTGQKHPQEIVNEMAAKSDIPKDSSFCKSTKQVTHLNKSSSDRAPIKKPALGVQTATAKVLKQNPKLLINAQKKRQKTARQNKSKSLAGKVLETDIDEAVRETKRKMQRSKSESRIGEGTLRASSVVTEIW</sequence>
<reference evidence="2" key="1">
    <citation type="journal article" date="2021" name="Genome Biol. Evol.">
        <title>A High-Quality Reference Genome for a Parasitic Bivalve with Doubly Uniparental Inheritance (Bivalvia: Unionida).</title>
        <authorList>
            <person name="Smith C.H."/>
        </authorList>
    </citation>
    <scope>NUCLEOTIDE SEQUENCE</scope>
    <source>
        <strain evidence="2">CHS0354</strain>
    </source>
</reference>
<dbReference type="PANTHER" id="PTHR34117:SF1">
    <property type="entry name" value="STYLE CELL-CYCLE INHIBITOR 1"/>
    <property type="match status" value="1"/>
</dbReference>
<dbReference type="EMBL" id="JAEAOA010002070">
    <property type="protein sequence ID" value="KAK3608452.1"/>
    <property type="molecule type" value="Genomic_DNA"/>
</dbReference>
<feature type="compositionally biased region" description="Basic and acidic residues" evidence="1">
    <location>
        <begin position="254"/>
        <end position="263"/>
    </location>
</feature>
<evidence type="ECO:0000313" key="3">
    <source>
        <dbReference type="Proteomes" id="UP001195483"/>
    </source>
</evidence>
<dbReference type="PANTHER" id="PTHR34117">
    <property type="entry name" value="STYLE CELL-CYCLE INHIBITOR 1"/>
    <property type="match status" value="1"/>
</dbReference>
<name>A0AAE0TDL0_9BIVA</name>
<comment type="caution">
    <text evidence="2">The sequence shown here is derived from an EMBL/GenBank/DDBJ whole genome shotgun (WGS) entry which is preliminary data.</text>
</comment>
<feature type="region of interest" description="Disordered" evidence="1">
    <location>
        <begin position="254"/>
        <end position="282"/>
    </location>
</feature>
<dbReference type="InterPro" id="IPR044688">
    <property type="entry name" value="SCI-1-like"/>
</dbReference>
<feature type="compositionally biased region" description="Polar residues" evidence="1">
    <location>
        <begin position="942"/>
        <end position="957"/>
    </location>
</feature>
<feature type="region of interest" description="Disordered" evidence="1">
    <location>
        <begin position="933"/>
        <end position="959"/>
    </location>
</feature>
<evidence type="ECO:0000313" key="2">
    <source>
        <dbReference type="EMBL" id="KAK3608452.1"/>
    </source>
</evidence>
<reference evidence="2" key="3">
    <citation type="submission" date="2023-05" db="EMBL/GenBank/DDBJ databases">
        <authorList>
            <person name="Smith C.H."/>
        </authorList>
    </citation>
    <scope>NUCLEOTIDE SEQUENCE</scope>
    <source>
        <strain evidence="2">CHS0354</strain>
        <tissue evidence="2">Mantle</tissue>
    </source>
</reference>
<dbReference type="AlphaFoldDB" id="A0AAE0TDL0"/>
<feature type="compositionally biased region" description="Low complexity" evidence="1">
    <location>
        <begin position="49"/>
        <end position="61"/>
    </location>
</feature>
<feature type="region of interest" description="Disordered" evidence="1">
    <location>
        <begin position="346"/>
        <end position="366"/>
    </location>
</feature>
<feature type="region of interest" description="Disordered" evidence="1">
    <location>
        <begin position="42"/>
        <end position="75"/>
    </location>
</feature>
<evidence type="ECO:0000256" key="1">
    <source>
        <dbReference type="SAM" id="MobiDB-lite"/>
    </source>
</evidence>
<protein>
    <submittedName>
        <fullName evidence="2">Uncharacterized protein</fullName>
    </submittedName>
</protein>
<gene>
    <name evidence="2" type="ORF">CHS0354_035455</name>
</gene>
<dbReference type="Proteomes" id="UP001195483">
    <property type="component" value="Unassembled WGS sequence"/>
</dbReference>
<proteinExistence type="predicted"/>
<organism evidence="2 3">
    <name type="scientific">Potamilus streckersoni</name>
    <dbReference type="NCBI Taxonomy" id="2493646"/>
    <lineage>
        <taxon>Eukaryota</taxon>
        <taxon>Metazoa</taxon>
        <taxon>Spiralia</taxon>
        <taxon>Lophotrochozoa</taxon>
        <taxon>Mollusca</taxon>
        <taxon>Bivalvia</taxon>
        <taxon>Autobranchia</taxon>
        <taxon>Heteroconchia</taxon>
        <taxon>Palaeoheterodonta</taxon>
        <taxon>Unionida</taxon>
        <taxon>Unionoidea</taxon>
        <taxon>Unionidae</taxon>
        <taxon>Ambleminae</taxon>
        <taxon>Lampsilini</taxon>
        <taxon>Potamilus</taxon>
    </lineage>
</organism>
<keyword evidence="3" id="KW-1185">Reference proteome</keyword>
<accession>A0AAE0TDL0</accession>